<dbReference type="Pfam" id="PF17482">
    <property type="entry name" value="Phage_sheath_1C"/>
    <property type="match status" value="1"/>
</dbReference>
<dbReference type="AlphaFoldDB" id="A0A3B0Y4D9"/>
<feature type="domain" description="Tail sheath protein subtilisin-like" evidence="2">
    <location>
        <begin position="288"/>
        <end position="463"/>
    </location>
</feature>
<dbReference type="InterPro" id="IPR020287">
    <property type="entry name" value="Tail_sheath_C"/>
</dbReference>
<evidence type="ECO:0000313" key="4">
    <source>
        <dbReference type="EMBL" id="VAW63276.1"/>
    </source>
</evidence>
<gene>
    <name evidence="4" type="ORF">MNBD_GAMMA09-515</name>
</gene>
<accession>A0A3B0Y4D9</accession>
<dbReference type="InterPro" id="IPR052042">
    <property type="entry name" value="Tail_sheath_structural"/>
</dbReference>
<name>A0A3B0Y4D9_9ZZZZ</name>
<reference evidence="4" key="1">
    <citation type="submission" date="2018-06" db="EMBL/GenBank/DDBJ databases">
        <authorList>
            <person name="Zhirakovskaya E."/>
        </authorList>
    </citation>
    <scope>NUCLEOTIDE SEQUENCE</scope>
</reference>
<protein>
    <submittedName>
        <fullName evidence="4">Phage tail sheath protein FI</fullName>
    </submittedName>
</protein>
<evidence type="ECO:0000259" key="3">
    <source>
        <dbReference type="Pfam" id="PF17482"/>
    </source>
</evidence>
<comment type="similarity">
    <text evidence="1">Belongs to the myoviridae tail sheath protein family.</text>
</comment>
<dbReference type="Pfam" id="PF04984">
    <property type="entry name" value="Phage_sheath_1"/>
    <property type="match status" value="1"/>
</dbReference>
<evidence type="ECO:0000256" key="1">
    <source>
        <dbReference type="ARBA" id="ARBA00008005"/>
    </source>
</evidence>
<dbReference type="Gene3D" id="3.40.50.11780">
    <property type="match status" value="2"/>
</dbReference>
<dbReference type="PANTHER" id="PTHR35861">
    <property type="match status" value="1"/>
</dbReference>
<sequence>MPEYLAPAVYVEETSFRAKSIEGVSTSTTGFVGPTRKGPTTGAPELITSFGDFERIYGGYSELEFAGGNAVNYIANAVKNYFDNGGARLYVARVETGGVAATSEELGGGGSADDNIQFIARTTGSVGNGSVSVQLVNVEVTVQAMRRAVNGTILVDGATLYRRNGTSWVQDDGTVFVYNETTELWADSGDTALPAQTSSAALFATFNVLAIDADGNESFYENMGMQTGHPRYVGDLLSATPGRRIEQLENTFAIVIGANVNGFRLHEILLTVTLPVDLTGGSDGSEPTAANYTVPLESLARIEGISILASPGYASFIEANRNAIQDALITHAETRRAYRIAVLETPQAHTVTTALEIKSRIDSSYAALYYPWVFSANPLAEAGNESISREVLLPPSGFICGIYARNDNTKGVSKSPGNETVRGALRFETDVSFAEQEVLNPRGVNCLRFFPGRGNRLWGARTTSSDPEWKYVGPRRYFLYLEHSIDRSTQWAVFENNGPLLWENVRETVSSFLYNEWVSGALLGANPDEAYFVRCDRTTMTQNDLDNGRLICLIGVAALKPAEFVVFRIGQKTAGEARS</sequence>
<feature type="domain" description="Tail sheath protein C-terminal" evidence="3">
    <location>
        <begin position="464"/>
        <end position="569"/>
    </location>
</feature>
<dbReference type="EMBL" id="UOFI01000040">
    <property type="protein sequence ID" value="VAW63276.1"/>
    <property type="molecule type" value="Genomic_DNA"/>
</dbReference>
<dbReference type="PANTHER" id="PTHR35861:SF1">
    <property type="entry name" value="PHAGE TAIL SHEATH PROTEIN"/>
    <property type="match status" value="1"/>
</dbReference>
<proteinExistence type="inferred from homology"/>
<organism evidence="4">
    <name type="scientific">hydrothermal vent metagenome</name>
    <dbReference type="NCBI Taxonomy" id="652676"/>
    <lineage>
        <taxon>unclassified sequences</taxon>
        <taxon>metagenomes</taxon>
        <taxon>ecological metagenomes</taxon>
    </lineage>
</organism>
<evidence type="ECO:0000259" key="2">
    <source>
        <dbReference type="Pfam" id="PF04984"/>
    </source>
</evidence>
<dbReference type="InterPro" id="IPR035089">
    <property type="entry name" value="Phage_sheath_subtilisin"/>
</dbReference>